<sequence length="212" mass="23464">MVAICFPSGRLCLSKNFVVGAPVKGGEHVFQHYATVALFHVRVLTMSIYDANANPSSTFKMYKQLANKPFGNGLFSAAAGFKAPYFLTVKPRVQELRPGFCKVRSKKWWLLNNHIGTFHAIAACNVAEFAMGMLAEASIPNTHRWLPQGMRTQYLKKTKGSLTATATAELPDFEKITQESGGQTVTVKIHFADDEGKESTYAEIDIWVTAKK</sequence>
<dbReference type="OrthoDB" id="793353at2"/>
<keyword evidence="2" id="KW-1185">Reference proteome</keyword>
<evidence type="ECO:0000313" key="1">
    <source>
        <dbReference type="EMBL" id="CAI38238.1"/>
    </source>
</evidence>
<dbReference type="EMBL" id="CR931997">
    <property type="protein sequence ID" value="CAI38238.1"/>
    <property type="molecule type" value="Genomic_DNA"/>
</dbReference>
<gene>
    <name evidence="1" type="ordered locus">jk2057</name>
</gene>
<dbReference type="STRING" id="306537.jk2057"/>
<dbReference type="InterPro" id="IPR027961">
    <property type="entry name" value="DUF4442"/>
</dbReference>
<dbReference type="KEGG" id="cjk:jk2057"/>
<dbReference type="PATRIC" id="fig|306537.10.peg.2088"/>
<name>Q4JSG9_CORJK</name>
<evidence type="ECO:0008006" key="3">
    <source>
        <dbReference type="Google" id="ProtNLM"/>
    </source>
</evidence>
<proteinExistence type="predicted"/>
<dbReference type="eggNOG" id="COG2050">
    <property type="taxonomic scope" value="Bacteria"/>
</dbReference>
<dbReference type="AlphaFoldDB" id="Q4JSG9"/>
<dbReference type="Pfam" id="PF14539">
    <property type="entry name" value="DUF4442"/>
    <property type="match status" value="1"/>
</dbReference>
<dbReference type="CDD" id="cd03443">
    <property type="entry name" value="PaaI_thioesterase"/>
    <property type="match status" value="1"/>
</dbReference>
<dbReference type="InterPro" id="IPR029069">
    <property type="entry name" value="HotDog_dom_sf"/>
</dbReference>
<organism evidence="1 2">
    <name type="scientific">Corynebacterium jeikeium (strain K411)</name>
    <dbReference type="NCBI Taxonomy" id="306537"/>
    <lineage>
        <taxon>Bacteria</taxon>
        <taxon>Bacillati</taxon>
        <taxon>Actinomycetota</taxon>
        <taxon>Actinomycetes</taxon>
        <taxon>Mycobacteriales</taxon>
        <taxon>Corynebacteriaceae</taxon>
        <taxon>Corynebacterium</taxon>
    </lineage>
</organism>
<protein>
    <recommendedName>
        <fullName evidence="3">DUF4442 domain-containing protein</fullName>
    </recommendedName>
</protein>
<reference evidence="1 2" key="1">
    <citation type="journal article" date="2005" name="J. Bacteriol.">
        <title>Complete genome sequence and analysis of the multiresistant nosocomial pathogen Corynebacterium jeikeium K411, a lipid-requiring bacterium of the human skin flora.</title>
        <authorList>
            <person name="Tauch A."/>
            <person name="Kaiser O."/>
            <person name="Hain T."/>
            <person name="Goesmann A."/>
            <person name="Weisshaar B."/>
            <person name="Albersmeier A."/>
            <person name="Bekel T."/>
            <person name="Bischoff N."/>
            <person name="Brune I."/>
            <person name="Chakraborty T."/>
            <person name="Kalinowski J."/>
            <person name="Meyer F."/>
            <person name="Rupp O."/>
            <person name="Schneiker S."/>
            <person name="Viehoever P."/>
            <person name="Puehler A."/>
        </authorList>
    </citation>
    <scope>NUCLEOTIDE SEQUENCE [LARGE SCALE GENOMIC DNA]</scope>
    <source>
        <strain evidence="1 2">K411</strain>
    </source>
</reference>
<dbReference type="RefSeq" id="WP_011274319.1">
    <property type="nucleotide sequence ID" value="NC_007164.1"/>
</dbReference>
<dbReference type="Gene3D" id="3.10.129.10">
    <property type="entry name" value="Hotdog Thioesterase"/>
    <property type="match status" value="1"/>
</dbReference>
<dbReference type="HOGENOM" id="CLU_102543_2_0_11"/>
<dbReference type="Proteomes" id="UP000000545">
    <property type="component" value="Chromosome"/>
</dbReference>
<accession>Q4JSG9</accession>
<evidence type="ECO:0000313" key="2">
    <source>
        <dbReference type="Proteomes" id="UP000000545"/>
    </source>
</evidence>
<dbReference type="SUPFAM" id="SSF54637">
    <property type="entry name" value="Thioesterase/thiol ester dehydrase-isomerase"/>
    <property type="match status" value="1"/>
</dbReference>